<keyword evidence="3" id="KW-0732">Signal</keyword>
<gene>
    <name evidence="4" type="ORF">D6851_03190</name>
</gene>
<sequence>MIGNVEIGSGRITRYRWKDKSRIFDRDTCRCIRIGIFDRSFSVIAVACRKADYSCAECHADQELFHVNLSKLISLWNCRFLAGSIPCANRKRTYIASVNEPPTGFAF</sequence>
<comment type="subcellular location">
    <subcellularLocation>
        <location evidence="1">Secreted</location>
    </subcellularLocation>
</comment>
<keyword evidence="2" id="KW-0964">Secreted</keyword>
<name>A0A420ESF6_9SPHN</name>
<proteinExistence type="predicted"/>
<evidence type="ECO:0000313" key="5">
    <source>
        <dbReference type="Proteomes" id="UP000284395"/>
    </source>
</evidence>
<dbReference type="InterPro" id="IPR004153">
    <property type="entry name" value="CXCXC_repeat"/>
</dbReference>
<evidence type="ECO:0000256" key="2">
    <source>
        <dbReference type="ARBA" id="ARBA00022525"/>
    </source>
</evidence>
<dbReference type="Pfam" id="PF03128">
    <property type="entry name" value="CXCXC"/>
    <property type="match status" value="1"/>
</dbReference>
<dbReference type="GO" id="GO:0005576">
    <property type="term" value="C:extracellular region"/>
    <property type="evidence" value="ECO:0007669"/>
    <property type="project" value="UniProtKB-SubCell"/>
</dbReference>
<evidence type="ECO:0000256" key="1">
    <source>
        <dbReference type="ARBA" id="ARBA00004613"/>
    </source>
</evidence>
<evidence type="ECO:0000313" key="4">
    <source>
        <dbReference type="EMBL" id="RKF23611.1"/>
    </source>
</evidence>
<organism evidence="4 5">
    <name type="scientific">Altericroceibacterium spongiae</name>
    <dbReference type="NCBI Taxonomy" id="2320269"/>
    <lineage>
        <taxon>Bacteria</taxon>
        <taxon>Pseudomonadati</taxon>
        <taxon>Pseudomonadota</taxon>
        <taxon>Alphaproteobacteria</taxon>
        <taxon>Sphingomonadales</taxon>
        <taxon>Erythrobacteraceae</taxon>
        <taxon>Altericroceibacterium</taxon>
    </lineage>
</organism>
<reference evidence="4 5" key="1">
    <citation type="submission" date="2018-09" db="EMBL/GenBank/DDBJ databases">
        <title>Altererythrobacter spongiae sp. nov., isolated from a marine sponge.</title>
        <authorList>
            <person name="Zhuang L."/>
            <person name="Luo L."/>
        </authorList>
    </citation>
    <scope>NUCLEOTIDE SEQUENCE [LARGE SCALE GENOMIC DNA]</scope>
    <source>
        <strain evidence="4 5">HN-Y73</strain>
    </source>
</reference>
<keyword evidence="5" id="KW-1185">Reference proteome</keyword>
<protein>
    <submittedName>
        <fullName evidence="4">Uncharacterized protein</fullName>
    </submittedName>
</protein>
<dbReference type="AlphaFoldDB" id="A0A420ESF6"/>
<dbReference type="Proteomes" id="UP000284395">
    <property type="component" value="Unassembled WGS sequence"/>
</dbReference>
<dbReference type="EMBL" id="RAPF01000001">
    <property type="protein sequence ID" value="RKF23611.1"/>
    <property type="molecule type" value="Genomic_DNA"/>
</dbReference>
<accession>A0A420ESF6</accession>
<evidence type="ECO:0000256" key="3">
    <source>
        <dbReference type="ARBA" id="ARBA00022729"/>
    </source>
</evidence>
<comment type="caution">
    <text evidence="4">The sequence shown here is derived from an EMBL/GenBank/DDBJ whole genome shotgun (WGS) entry which is preliminary data.</text>
</comment>